<dbReference type="Proteomes" id="UP001172102">
    <property type="component" value="Unassembled WGS sequence"/>
</dbReference>
<dbReference type="InterPro" id="IPR052895">
    <property type="entry name" value="HetReg/Transcr_Mod"/>
</dbReference>
<dbReference type="EMBL" id="JAUKUA010000002">
    <property type="protein sequence ID" value="KAK0725890.1"/>
    <property type="molecule type" value="Genomic_DNA"/>
</dbReference>
<protein>
    <submittedName>
        <fullName evidence="2">Heterokaryon incompatibility protein-domain-containing protein</fullName>
    </submittedName>
</protein>
<name>A0AA40B1E9_9PEZI</name>
<dbReference type="InterPro" id="IPR010730">
    <property type="entry name" value="HET"/>
</dbReference>
<dbReference type="Pfam" id="PF06985">
    <property type="entry name" value="HET"/>
    <property type="match status" value="1"/>
</dbReference>
<sequence>MSLYHGPPLPAGSIRLLRLLLCPDQDSHIECTLFPYHLLESETTHLFEAISYVWGSRDKLQCIRVNGFECEVEENLHALLLCLRDRLIERVIWVDAICINQKDPTEKGYQVQSMAKIYAKASRVIVWLGVATATSKQALDHIRRAGRQRAATEVSTQATEQATERGAQASEQAVINLLEQPWFQRIWVYIAGRDGKRSRVLLRKSARFFKRLLPLDIFLSCVAPR</sequence>
<evidence type="ECO:0000313" key="3">
    <source>
        <dbReference type="Proteomes" id="UP001172102"/>
    </source>
</evidence>
<organism evidence="2 3">
    <name type="scientific">Lasiosphaeris hirsuta</name>
    <dbReference type="NCBI Taxonomy" id="260670"/>
    <lineage>
        <taxon>Eukaryota</taxon>
        <taxon>Fungi</taxon>
        <taxon>Dikarya</taxon>
        <taxon>Ascomycota</taxon>
        <taxon>Pezizomycotina</taxon>
        <taxon>Sordariomycetes</taxon>
        <taxon>Sordariomycetidae</taxon>
        <taxon>Sordariales</taxon>
        <taxon>Lasiosphaeriaceae</taxon>
        <taxon>Lasiosphaeris</taxon>
    </lineage>
</organism>
<reference evidence="2" key="1">
    <citation type="submission" date="2023-06" db="EMBL/GenBank/DDBJ databases">
        <title>Genome-scale phylogeny and comparative genomics of the fungal order Sordariales.</title>
        <authorList>
            <consortium name="Lawrence Berkeley National Laboratory"/>
            <person name="Hensen N."/>
            <person name="Bonometti L."/>
            <person name="Westerberg I."/>
            <person name="Brannstrom I.O."/>
            <person name="Guillou S."/>
            <person name="Cros-Aarteil S."/>
            <person name="Calhoun S."/>
            <person name="Haridas S."/>
            <person name="Kuo A."/>
            <person name="Mondo S."/>
            <person name="Pangilinan J."/>
            <person name="Riley R."/>
            <person name="Labutti K."/>
            <person name="Andreopoulos B."/>
            <person name="Lipzen A."/>
            <person name="Chen C."/>
            <person name="Yanf M."/>
            <person name="Daum C."/>
            <person name="Ng V."/>
            <person name="Clum A."/>
            <person name="Steindorff A."/>
            <person name="Ohm R."/>
            <person name="Martin F."/>
            <person name="Silar P."/>
            <person name="Natvig D."/>
            <person name="Lalanne C."/>
            <person name="Gautier V."/>
            <person name="Ament-Velasquez S.L."/>
            <person name="Kruys A."/>
            <person name="Hutchinson M.I."/>
            <person name="Powell A.J."/>
            <person name="Barry K."/>
            <person name="Miller A.N."/>
            <person name="Grigoriev I.V."/>
            <person name="Debuchy R."/>
            <person name="Gladieux P."/>
            <person name="Thoren M.H."/>
            <person name="Johannesson H."/>
        </authorList>
    </citation>
    <scope>NUCLEOTIDE SEQUENCE</scope>
    <source>
        <strain evidence="2">SMH4607-1</strain>
    </source>
</reference>
<keyword evidence="3" id="KW-1185">Reference proteome</keyword>
<evidence type="ECO:0000313" key="2">
    <source>
        <dbReference type="EMBL" id="KAK0725890.1"/>
    </source>
</evidence>
<dbReference type="AlphaFoldDB" id="A0AA40B1E9"/>
<gene>
    <name evidence="2" type="ORF">B0H67DRAFT_142890</name>
</gene>
<dbReference type="PANTHER" id="PTHR24148">
    <property type="entry name" value="ANKYRIN REPEAT DOMAIN-CONTAINING PROTEIN 39 HOMOLOG-RELATED"/>
    <property type="match status" value="1"/>
</dbReference>
<dbReference type="PANTHER" id="PTHR24148:SF78">
    <property type="entry name" value="HETEROKARYON INCOMPATIBILITY DOMAIN-CONTAINING PROTEIN"/>
    <property type="match status" value="1"/>
</dbReference>
<accession>A0AA40B1E9</accession>
<evidence type="ECO:0000259" key="1">
    <source>
        <dbReference type="Pfam" id="PF06985"/>
    </source>
</evidence>
<feature type="domain" description="Heterokaryon incompatibility" evidence="1">
    <location>
        <begin position="47"/>
        <end position="189"/>
    </location>
</feature>
<proteinExistence type="predicted"/>
<comment type="caution">
    <text evidence="2">The sequence shown here is derived from an EMBL/GenBank/DDBJ whole genome shotgun (WGS) entry which is preliminary data.</text>
</comment>